<dbReference type="GO" id="GO:0043952">
    <property type="term" value="P:protein transport by the Sec complex"/>
    <property type="evidence" value="ECO:0007669"/>
    <property type="project" value="UniProtKB-ARBA"/>
</dbReference>
<comment type="induction">
    <text evidence="12">Repressed under conditions of excess protein secretion capacity and derepressed when protein secretion becomes limiting. This is regulated by SecM.</text>
</comment>
<evidence type="ECO:0000256" key="7">
    <source>
        <dbReference type="ARBA" id="ARBA00022840"/>
    </source>
</evidence>
<dbReference type="PANTHER" id="PTHR30612:SF0">
    <property type="entry name" value="CHLOROPLAST PROTEIN-TRANSPORTING ATPASE"/>
    <property type="match status" value="1"/>
</dbReference>
<dbReference type="HAMAP" id="MF_01382">
    <property type="entry name" value="SecA"/>
    <property type="match status" value="1"/>
</dbReference>
<sequence length="838" mass="97589">MLTQWLRKFFGNNNSYILQQAQSIVHNINKIEPKMIKLSDQKLQNKTQKLRTLIQQGIALNNILPEAFAVVREASKRIFGMRHFDVQLLGGIVLHQNCIAEMRTGEGKTLTSTLPAYLHALKGNGVHIVTMNDYLAKRDAQINKPLFEFLGLTVGLNAAHISIEKKRQAYLCDITYGTNNEYGFDYLKDNMIFSKKDCVQRSLDYALIDEVDSILIDESRTPLIISGPIESSSKIYYKINTVVLSLLKNNIKNVKNKYFSVDEEKKQVYLTDIGLIKVEKLLVQNKILNYQESLYSSNNIILLQYVSVSLRAHKFYFKNIDYIINSKHEIVIVDEHTGRIMTGRRWSEGLHQAIEAKENVYINDENKTLASITFQNYFRLYKHLSGMTGTAITESFEFNKIYNLNTVLIPTNKPMIRKDLPDLMFFNEQQKYRAIIQDIQNCVKKKRPVLVGTISIEKSEKLSTLLKNKGIIHNVLNALSFDREAEIISEAGKKGSVTIATNMAGRGTDIVLGGSFINTELNIFSSKLHDQKKFFYQRKKWKQDHDFVVSVGGLHIIGTERHESRRIDNQLRGRAGRQGDPGSSRFYLSMDDSLMRIFASKKIQMILKKLGMYSNDAIEHPLINKAIENAQHTVENRNFEIRKQLLEYDDIINDQRFVIYQERNHILCSDNINKNIYKLSCDVFKNIIKPFVIDQVYLNYSGIQKIEEHLLKYFNMNINFIKKCKLNNKIDYKFYINFVFDFFNYFYKNRKEKIGKKKFNKIEKNIMIKTLDIFWTDHLASMDHMKKSIHLCGYVQKDPKQEYKKEAFIMFLSMLKALKKEVVILISEFIFNKKFVYN</sequence>
<dbReference type="InterPro" id="IPR036266">
    <property type="entry name" value="SecA_Wing/Scaffold_sf"/>
</dbReference>
<dbReference type="InterPro" id="IPR000185">
    <property type="entry name" value="SecA"/>
</dbReference>
<keyword evidence="5" id="KW-0997">Cell inner membrane</keyword>
<keyword evidence="10 12" id="KW-0811">Translocation</keyword>
<keyword evidence="6 12" id="KW-0547">Nucleotide-binding</keyword>
<dbReference type="Pfam" id="PF21090">
    <property type="entry name" value="P-loop_SecA"/>
    <property type="match status" value="1"/>
</dbReference>
<dbReference type="GO" id="GO:0005524">
    <property type="term" value="F:ATP binding"/>
    <property type="evidence" value="ECO:0007669"/>
    <property type="project" value="UniProtKB-UniRule"/>
</dbReference>
<dbReference type="Pfam" id="PF07516">
    <property type="entry name" value="SecA_SW"/>
    <property type="match status" value="1"/>
</dbReference>
<dbReference type="InterPro" id="IPR014018">
    <property type="entry name" value="SecA_motor_DEAD"/>
</dbReference>
<feature type="domain" description="Helicase C-terminal" evidence="15">
    <location>
        <begin position="434"/>
        <end position="631"/>
    </location>
</feature>
<evidence type="ECO:0000256" key="11">
    <source>
        <dbReference type="ARBA" id="ARBA00023136"/>
    </source>
</evidence>
<dbReference type="InterPro" id="IPR001650">
    <property type="entry name" value="Helicase_C-like"/>
</dbReference>
<dbReference type="InterPro" id="IPR014001">
    <property type="entry name" value="Helicase_ATP-bd"/>
</dbReference>
<dbReference type="InterPro" id="IPR036670">
    <property type="entry name" value="SecA_X-link_sf"/>
</dbReference>
<keyword evidence="7 12" id="KW-0067">ATP-binding</keyword>
<dbReference type="GO" id="GO:0065002">
    <property type="term" value="P:intracellular protein transmembrane transport"/>
    <property type="evidence" value="ECO:0007669"/>
    <property type="project" value="UniProtKB-UniRule"/>
</dbReference>
<dbReference type="InterPro" id="IPR011116">
    <property type="entry name" value="SecA_Wing/Scaffold"/>
</dbReference>
<dbReference type="NCBIfam" id="TIGR00963">
    <property type="entry name" value="secA"/>
    <property type="match status" value="1"/>
</dbReference>
<organism evidence="17 18">
    <name type="scientific">Buchnera aphidicola</name>
    <name type="common">Thelaxes californica</name>
    <dbReference type="NCBI Taxonomy" id="1315998"/>
    <lineage>
        <taxon>Bacteria</taxon>
        <taxon>Pseudomonadati</taxon>
        <taxon>Pseudomonadota</taxon>
        <taxon>Gammaproteobacteria</taxon>
        <taxon>Enterobacterales</taxon>
        <taxon>Erwiniaceae</taxon>
        <taxon>Buchnera</taxon>
    </lineage>
</organism>
<dbReference type="Gene3D" id="3.40.50.300">
    <property type="entry name" value="P-loop containing nucleotide triphosphate hydrolases"/>
    <property type="match status" value="2"/>
</dbReference>
<comment type="subunit">
    <text evidence="12">Monomer and homodimer. Part of the essential Sec protein translocation apparatus which comprises SecA, SecYEG and auxiliary proteins SecDF-YajC and YidC.</text>
</comment>
<keyword evidence="8 12" id="KW-0653">Protein transport</keyword>
<comment type="subcellular location">
    <subcellularLocation>
        <location evidence="12">Cell membrane</location>
        <topology evidence="12">Peripheral membrane protein</topology>
        <orientation evidence="12">Cytoplasmic side</orientation>
    </subcellularLocation>
    <subcellularLocation>
        <location evidence="12">Cytoplasm</location>
    </subcellularLocation>
    <text evidence="12">Distribution is 50-50.</text>
</comment>
<dbReference type="GO" id="GO:0005829">
    <property type="term" value="C:cytosol"/>
    <property type="evidence" value="ECO:0007669"/>
    <property type="project" value="TreeGrafter"/>
</dbReference>
<evidence type="ECO:0000259" key="15">
    <source>
        <dbReference type="PROSITE" id="PS51194"/>
    </source>
</evidence>
<comment type="catalytic activity">
    <reaction evidence="12">
        <text>ATP + H2O + cellular proteinSide 1 = ADP + phosphate + cellular proteinSide 2.</text>
        <dbReference type="EC" id="7.4.2.8"/>
    </reaction>
</comment>
<dbReference type="PROSITE" id="PS51194">
    <property type="entry name" value="HELICASE_CTER"/>
    <property type="match status" value="1"/>
</dbReference>
<dbReference type="SMART" id="SM00957">
    <property type="entry name" value="SecA_DEAD"/>
    <property type="match status" value="1"/>
</dbReference>
<dbReference type="PANTHER" id="PTHR30612">
    <property type="entry name" value="SECA INNER MEMBRANE COMPONENT OF SEC PROTEIN SECRETION SYSTEM"/>
    <property type="match status" value="1"/>
</dbReference>
<evidence type="ECO:0000256" key="13">
    <source>
        <dbReference type="RuleBase" id="RU003874"/>
    </source>
</evidence>
<name>A0A4D6YLZ1_9GAMM</name>
<feature type="binding site" evidence="12">
    <location>
        <begin position="105"/>
        <end position="109"/>
    </location>
    <ligand>
        <name>ATP</name>
        <dbReference type="ChEBI" id="CHEBI:30616"/>
    </ligand>
</feature>
<dbReference type="RefSeq" id="WP_158353297.1">
    <property type="nucleotide sequence ID" value="NZ_CP034852.1"/>
</dbReference>
<evidence type="ECO:0000313" key="18">
    <source>
        <dbReference type="Proteomes" id="UP000298782"/>
    </source>
</evidence>
<dbReference type="AlphaFoldDB" id="A0A4D6YLZ1"/>
<comment type="function">
    <text evidence="12">Part of the Sec protein translocase complex. Interacts with the SecYEG preprotein conducting channel. Has a central role in coupling the hydrolysis of ATP to the transfer of proteins into and across the cell membrane, serving both as a receptor for the preprotein-SecB complex and as an ATP-driven molecular motor driving the stepwise translocation of polypeptide chains across the membrane.</text>
</comment>
<evidence type="ECO:0000256" key="12">
    <source>
        <dbReference type="HAMAP-Rule" id="MF_01382"/>
    </source>
</evidence>
<dbReference type="EMBL" id="CP034852">
    <property type="protein sequence ID" value="QCI26708.1"/>
    <property type="molecule type" value="Genomic_DNA"/>
</dbReference>
<reference evidence="17 18" key="1">
    <citation type="submission" date="2018-12" db="EMBL/GenBank/DDBJ databases">
        <authorList>
            <person name="Chong R.A."/>
        </authorList>
    </citation>
    <scope>NUCLEOTIDE SEQUENCE [LARGE SCALE GENOMIC DNA]</scope>
    <source>
        <strain evidence="17 18">Tca</strain>
    </source>
</reference>
<dbReference type="InterPro" id="IPR027417">
    <property type="entry name" value="P-loop_NTPase"/>
</dbReference>
<dbReference type="SUPFAM" id="SSF52540">
    <property type="entry name" value="P-loop containing nucleoside triphosphate hydrolases"/>
    <property type="match status" value="2"/>
</dbReference>
<feature type="domain" description="SecA family profile" evidence="16">
    <location>
        <begin position="3"/>
        <end position="619"/>
    </location>
</feature>
<dbReference type="GO" id="GO:0006605">
    <property type="term" value="P:protein targeting"/>
    <property type="evidence" value="ECO:0007669"/>
    <property type="project" value="UniProtKB-UniRule"/>
</dbReference>
<keyword evidence="3 12" id="KW-1003">Cell membrane</keyword>
<dbReference type="InterPro" id="IPR020937">
    <property type="entry name" value="SecA_CS"/>
</dbReference>
<dbReference type="PROSITE" id="PS51192">
    <property type="entry name" value="HELICASE_ATP_BIND_1"/>
    <property type="match status" value="1"/>
</dbReference>
<dbReference type="EC" id="7.4.2.8" evidence="12"/>
<evidence type="ECO:0000256" key="2">
    <source>
        <dbReference type="ARBA" id="ARBA00022448"/>
    </source>
</evidence>
<evidence type="ECO:0000256" key="5">
    <source>
        <dbReference type="ARBA" id="ARBA00022519"/>
    </source>
</evidence>
<dbReference type="GO" id="GO:0017038">
    <property type="term" value="P:protein import"/>
    <property type="evidence" value="ECO:0007669"/>
    <property type="project" value="InterPro"/>
</dbReference>
<keyword evidence="2 12" id="KW-0813">Transport</keyword>
<evidence type="ECO:0000256" key="10">
    <source>
        <dbReference type="ARBA" id="ARBA00023010"/>
    </source>
</evidence>
<keyword evidence="11 12" id="KW-0472">Membrane</keyword>
<dbReference type="PROSITE" id="PS51196">
    <property type="entry name" value="SECA_MOTOR_DEAD"/>
    <property type="match status" value="1"/>
</dbReference>
<dbReference type="PROSITE" id="PS01312">
    <property type="entry name" value="SECA"/>
    <property type="match status" value="1"/>
</dbReference>
<dbReference type="Gene3D" id="1.10.3060.10">
    <property type="entry name" value="Helical scaffold and wing domains of SecA"/>
    <property type="match status" value="1"/>
</dbReference>
<dbReference type="InterPro" id="IPR044722">
    <property type="entry name" value="SecA_SF2_C"/>
</dbReference>
<evidence type="ECO:0000256" key="8">
    <source>
        <dbReference type="ARBA" id="ARBA00022927"/>
    </source>
</evidence>
<dbReference type="PRINTS" id="PR00906">
    <property type="entry name" value="SECA"/>
</dbReference>
<dbReference type="NCBIfam" id="NF009538">
    <property type="entry name" value="PRK12904.1"/>
    <property type="match status" value="1"/>
</dbReference>
<protein>
    <recommendedName>
        <fullName evidence="12 13">Protein translocase subunit SecA</fullName>
        <ecNumber evidence="12">7.4.2.8</ecNumber>
    </recommendedName>
</protein>
<comment type="similarity">
    <text evidence="1 12 13">Belongs to the SecA family.</text>
</comment>
<dbReference type="GO" id="GO:0008564">
    <property type="term" value="F:protein-exporting ATPase activity"/>
    <property type="evidence" value="ECO:0007669"/>
    <property type="project" value="UniProtKB-EC"/>
</dbReference>
<feature type="domain" description="Helicase ATP-binding" evidence="14">
    <location>
        <begin position="89"/>
        <end position="247"/>
    </location>
</feature>
<dbReference type="OrthoDB" id="9805579at2"/>
<dbReference type="CDD" id="cd17928">
    <property type="entry name" value="DEXDc_SecA"/>
    <property type="match status" value="1"/>
</dbReference>
<keyword evidence="4 12" id="KW-0963">Cytoplasm</keyword>
<dbReference type="FunFam" id="3.40.50.300:FF:000113">
    <property type="entry name" value="Preprotein translocase subunit SecA"/>
    <property type="match status" value="1"/>
</dbReference>
<evidence type="ECO:0000256" key="6">
    <source>
        <dbReference type="ARBA" id="ARBA00022741"/>
    </source>
</evidence>
<dbReference type="InterPro" id="IPR011130">
    <property type="entry name" value="SecA_preprotein_X-link_dom"/>
</dbReference>
<feature type="binding site" evidence="12">
    <location>
        <position position="87"/>
    </location>
    <ligand>
        <name>ATP</name>
        <dbReference type="ChEBI" id="CHEBI:30616"/>
    </ligand>
</feature>
<evidence type="ECO:0000256" key="1">
    <source>
        <dbReference type="ARBA" id="ARBA00007650"/>
    </source>
</evidence>
<evidence type="ECO:0000259" key="16">
    <source>
        <dbReference type="PROSITE" id="PS51196"/>
    </source>
</evidence>
<dbReference type="SMART" id="SM00958">
    <property type="entry name" value="SecA_PP_bind"/>
    <property type="match status" value="1"/>
</dbReference>
<dbReference type="SUPFAM" id="SSF81886">
    <property type="entry name" value="Helical scaffold and wing domains of SecA"/>
    <property type="match status" value="1"/>
</dbReference>
<dbReference type="CDD" id="cd18803">
    <property type="entry name" value="SF2_C_secA"/>
    <property type="match status" value="1"/>
</dbReference>
<feature type="binding site" evidence="12">
    <location>
        <position position="509"/>
    </location>
    <ligand>
        <name>ATP</name>
        <dbReference type="ChEBI" id="CHEBI:30616"/>
    </ligand>
</feature>
<accession>A0A4D6YLZ1</accession>
<dbReference type="GO" id="GO:0031522">
    <property type="term" value="C:cell envelope Sec protein transport complex"/>
    <property type="evidence" value="ECO:0007669"/>
    <property type="project" value="TreeGrafter"/>
</dbReference>
<evidence type="ECO:0000256" key="4">
    <source>
        <dbReference type="ARBA" id="ARBA00022490"/>
    </source>
</evidence>
<evidence type="ECO:0000256" key="9">
    <source>
        <dbReference type="ARBA" id="ARBA00022967"/>
    </source>
</evidence>
<reference evidence="17 18" key="2">
    <citation type="submission" date="2019-05" db="EMBL/GenBank/DDBJ databases">
        <title>Genome evolution of the obligate endosymbiont Buchnera aphidicola.</title>
        <authorList>
            <person name="Moran N.A."/>
        </authorList>
    </citation>
    <scope>NUCLEOTIDE SEQUENCE [LARGE SCALE GENOMIC DNA]</scope>
    <source>
        <strain evidence="17 18">Tca</strain>
    </source>
</reference>
<gene>
    <name evidence="12 17" type="primary">secA</name>
    <name evidence="17" type="ORF">D9V80_00820</name>
</gene>
<dbReference type="GO" id="GO:0005886">
    <property type="term" value="C:plasma membrane"/>
    <property type="evidence" value="ECO:0007669"/>
    <property type="project" value="UniProtKB-SubCell"/>
</dbReference>
<proteinExistence type="evidence at transcript level"/>
<dbReference type="SUPFAM" id="SSF81767">
    <property type="entry name" value="Pre-protein crosslinking domain of SecA"/>
    <property type="match status" value="1"/>
</dbReference>
<dbReference type="Pfam" id="PF01043">
    <property type="entry name" value="SecA_PP_bind"/>
    <property type="match status" value="1"/>
</dbReference>
<keyword evidence="18" id="KW-1185">Reference proteome</keyword>
<dbReference type="InterPro" id="IPR011115">
    <property type="entry name" value="SecA_DEAD"/>
</dbReference>
<dbReference type="Gene3D" id="3.90.1440.10">
    <property type="entry name" value="SecA, preprotein cross-linking domain"/>
    <property type="match status" value="1"/>
</dbReference>
<dbReference type="Pfam" id="PF07517">
    <property type="entry name" value="SecA_DEAD"/>
    <property type="match status" value="1"/>
</dbReference>
<dbReference type="Proteomes" id="UP000298782">
    <property type="component" value="Chromosome"/>
</dbReference>
<evidence type="ECO:0000256" key="3">
    <source>
        <dbReference type="ARBA" id="ARBA00022475"/>
    </source>
</evidence>
<keyword evidence="9 12" id="KW-1278">Translocase</keyword>
<dbReference type="FunFam" id="3.90.1440.10:FF:000001">
    <property type="entry name" value="Preprotein translocase subunit SecA"/>
    <property type="match status" value="1"/>
</dbReference>
<evidence type="ECO:0000313" key="17">
    <source>
        <dbReference type="EMBL" id="QCI26708.1"/>
    </source>
</evidence>
<evidence type="ECO:0000259" key="14">
    <source>
        <dbReference type="PROSITE" id="PS51192"/>
    </source>
</evidence>